<evidence type="ECO:0000313" key="1">
    <source>
        <dbReference type="EMBL" id="KAK7454555.1"/>
    </source>
</evidence>
<dbReference type="EMBL" id="JBANRG010000024">
    <property type="protein sequence ID" value="KAK7454555.1"/>
    <property type="molecule type" value="Genomic_DNA"/>
</dbReference>
<keyword evidence="2" id="KW-1185">Reference proteome</keyword>
<sequence>MTSTLRRLNTLSNILKRSTKPARSMSVQKQDLNVGGLPVHVYTSPGSDETKPVLVLFFLHGRNGSADKLEEYIENIFKILNERSVKQELVIVTFDHRNHGHRCTEPRANMGWSRDESKCNPRHAIDMYCIQSGTSRDVTFLIDFLPAYLYPLGKRTIAQWGVAGISLGGHSTWLSLCQEPRLKIGIPIIGCPDYLSLMTARAEKYGISLEGSEYLPDSLANFIRETDPAATAYREMDPDRNPFFGKKILVLSGGSDPLVPWDASEEFVKGLVVGDKGVKNKMVQPGAGHEFTPEMLVEMANFLVDQVLSK</sequence>
<dbReference type="SUPFAM" id="SSF53474">
    <property type="entry name" value="alpha/beta-Hydrolases"/>
    <property type="match status" value="1"/>
</dbReference>
<accession>A0ABR1JER1</accession>
<organism evidence="1 2">
    <name type="scientific">Marasmiellus scandens</name>
    <dbReference type="NCBI Taxonomy" id="2682957"/>
    <lineage>
        <taxon>Eukaryota</taxon>
        <taxon>Fungi</taxon>
        <taxon>Dikarya</taxon>
        <taxon>Basidiomycota</taxon>
        <taxon>Agaricomycotina</taxon>
        <taxon>Agaricomycetes</taxon>
        <taxon>Agaricomycetidae</taxon>
        <taxon>Agaricales</taxon>
        <taxon>Marasmiineae</taxon>
        <taxon>Omphalotaceae</taxon>
        <taxon>Marasmiellus</taxon>
    </lineage>
</organism>
<name>A0ABR1JER1_9AGAR</name>
<dbReference type="PANTHER" id="PTHR47381">
    <property type="entry name" value="ALPHA/BETA-HYDROLASES SUPERFAMILY PROTEIN"/>
    <property type="match status" value="1"/>
</dbReference>
<gene>
    <name evidence="1" type="ORF">VKT23_011308</name>
</gene>
<dbReference type="Proteomes" id="UP001498398">
    <property type="component" value="Unassembled WGS sequence"/>
</dbReference>
<reference evidence="1 2" key="1">
    <citation type="submission" date="2024-01" db="EMBL/GenBank/DDBJ databases">
        <title>A draft genome for the cacao thread blight pathogen Marasmiellus scandens.</title>
        <authorList>
            <person name="Baruah I.K."/>
            <person name="Leung J."/>
            <person name="Bukari Y."/>
            <person name="Amoako-Attah I."/>
            <person name="Meinhardt L.W."/>
            <person name="Bailey B.A."/>
            <person name="Cohen S.P."/>
        </authorList>
    </citation>
    <scope>NUCLEOTIDE SEQUENCE [LARGE SCALE GENOMIC DNA]</scope>
    <source>
        <strain evidence="1 2">GH-19</strain>
    </source>
</reference>
<protein>
    <recommendedName>
        <fullName evidence="3">Alpha/beta-hydrolase</fullName>
    </recommendedName>
</protein>
<dbReference type="Gene3D" id="3.40.50.1820">
    <property type="entry name" value="alpha/beta hydrolase"/>
    <property type="match status" value="1"/>
</dbReference>
<evidence type="ECO:0000313" key="2">
    <source>
        <dbReference type="Proteomes" id="UP001498398"/>
    </source>
</evidence>
<dbReference type="PANTHER" id="PTHR47381:SF3">
    <property type="entry name" value="ALPHA_BETA-HYDROLASES SUPERFAMILY PROTEIN"/>
    <property type="match status" value="1"/>
</dbReference>
<comment type="caution">
    <text evidence="1">The sequence shown here is derived from an EMBL/GenBank/DDBJ whole genome shotgun (WGS) entry which is preliminary data.</text>
</comment>
<proteinExistence type="predicted"/>
<evidence type="ECO:0008006" key="3">
    <source>
        <dbReference type="Google" id="ProtNLM"/>
    </source>
</evidence>
<dbReference type="InterPro" id="IPR029058">
    <property type="entry name" value="AB_hydrolase_fold"/>
</dbReference>